<dbReference type="InterPro" id="IPR025110">
    <property type="entry name" value="AMP-bd_C"/>
</dbReference>
<feature type="domain" description="AMP-dependent synthetase/ligase" evidence="1">
    <location>
        <begin position="65"/>
        <end position="213"/>
    </location>
</feature>
<protein>
    <submittedName>
        <fullName evidence="3">Unannotated protein</fullName>
    </submittedName>
</protein>
<dbReference type="PROSITE" id="PS00455">
    <property type="entry name" value="AMP_BINDING"/>
    <property type="match status" value="1"/>
</dbReference>
<dbReference type="EMBL" id="CAFBLP010000177">
    <property type="protein sequence ID" value="CAB4899726.1"/>
    <property type="molecule type" value="Genomic_DNA"/>
</dbReference>
<evidence type="ECO:0000259" key="2">
    <source>
        <dbReference type="Pfam" id="PF13193"/>
    </source>
</evidence>
<reference evidence="3" key="1">
    <citation type="submission" date="2020-05" db="EMBL/GenBank/DDBJ databases">
        <authorList>
            <person name="Chiriac C."/>
            <person name="Salcher M."/>
            <person name="Ghai R."/>
            <person name="Kavagutti S V."/>
        </authorList>
    </citation>
    <scope>NUCLEOTIDE SEQUENCE</scope>
</reference>
<dbReference type="InterPro" id="IPR045851">
    <property type="entry name" value="AMP-bd_C_sf"/>
</dbReference>
<dbReference type="SUPFAM" id="SSF56801">
    <property type="entry name" value="Acetyl-CoA synthetase-like"/>
    <property type="match status" value="1"/>
</dbReference>
<evidence type="ECO:0000259" key="1">
    <source>
        <dbReference type="Pfam" id="PF00501"/>
    </source>
</evidence>
<dbReference type="Gene3D" id="3.40.50.12780">
    <property type="entry name" value="N-terminal domain of ligase-like"/>
    <property type="match status" value="1"/>
</dbReference>
<dbReference type="InterPro" id="IPR020845">
    <property type="entry name" value="AMP-binding_CS"/>
</dbReference>
<organism evidence="3">
    <name type="scientific">freshwater metagenome</name>
    <dbReference type="NCBI Taxonomy" id="449393"/>
    <lineage>
        <taxon>unclassified sequences</taxon>
        <taxon>metagenomes</taxon>
        <taxon>ecological metagenomes</taxon>
    </lineage>
</organism>
<proteinExistence type="predicted"/>
<dbReference type="AlphaFoldDB" id="A0A6J7FWZ5"/>
<sequence length="380" mass="39905">MRRLVALDLPGGAEFVRALRRVWDGGDAALPIDQRLDHTARALVMRAMCAGAVVDASGTTTLPDGRDIEPGDALVVTTSGSTGDAKGVVLTHAAVAASAEATSERLGVTTDDHWLACLPLSHVGGLSVVTRALHRNVALTVLPRFEADAVAAAARAGATLTSLVNTALARIDPALFRCIVLGGSTPPPVRPPNTVTTYGLTETGSGVVYDGIPLAGVEVQIAADGEILLRCPMMLRSYRDGSSPIDDHGWLHTNDLGRWLPDGRLHVDGRRGDLIISGGENIWPEQVEAVLLRHSAVADVGVAGVPDATWGRAVAAWVVPQDRANPPSLDQLRQFCREHLPAFMAPRAVFVVDTLPRTNLGKLRRSALPGAAPGPPSISA</sequence>
<dbReference type="PANTHER" id="PTHR43767">
    <property type="entry name" value="LONG-CHAIN-FATTY-ACID--COA LIGASE"/>
    <property type="match status" value="1"/>
</dbReference>
<dbReference type="GO" id="GO:0016878">
    <property type="term" value="F:acid-thiol ligase activity"/>
    <property type="evidence" value="ECO:0007669"/>
    <property type="project" value="UniProtKB-ARBA"/>
</dbReference>
<dbReference type="PANTHER" id="PTHR43767:SF1">
    <property type="entry name" value="NONRIBOSOMAL PEPTIDE SYNTHASE PES1 (EUROFUNG)-RELATED"/>
    <property type="match status" value="1"/>
</dbReference>
<feature type="domain" description="AMP-binding enzyme C-terminal" evidence="2">
    <location>
        <begin position="286"/>
        <end position="362"/>
    </location>
</feature>
<dbReference type="Gene3D" id="3.30.300.30">
    <property type="match status" value="1"/>
</dbReference>
<dbReference type="InterPro" id="IPR042099">
    <property type="entry name" value="ANL_N_sf"/>
</dbReference>
<dbReference type="InterPro" id="IPR000873">
    <property type="entry name" value="AMP-dep_synth/lig_dom"/>
</dbReference>
<accession>A0A6J7FWZ5</accession>
<dbReference type="Pfam" id="PF13193">
    <property type="entry name" value="AMP-binding_C"/>
    <property type="match status" value="1"/>
</dbReference>
<dbReference type="Pfam" id="PF00501">
    <property type="entry name" value="AMP-binding"/>
    <property type="match status" value="1"/>
</dbReference>
<name>A0A6J7FWZ5_9ZZZZ</name>
<dbReference type="InterPro" id="IPR050237">
    <property type="entry name" value="ATP-dep_AMP-bd_enzyme"/>
</dbReference>
<evidence type="ECO:0000313" key="3">
    <source>
        <dbReference type="EMBL" id="CAB4899726.1"/>
    </source>
</evidence>
<gene>
    <name evidence="3" type="ORF">UFOPK3376_03346</name>
</gene>